<name>A0ACC2ALS2_DIPCM</name>
<sequence>MHRGRGGRGEGVWHVRRAALRTGPAPRRGRGPLFQESMTPLPNPLDLKMISPPSIFSNFKVCLKKISSLICHVVHFKKICPTFWVDFLHYVEVHMEFFYWSRESFKC</sequence>
<dbReference type="EMBL" id="CM055112">
    <property type="protein sequence ID" value="KAJ7518072.1"/>
    <property type="molecule type" value="Genomic_DNA"/>
</dbReference>
<dbReference type="Proteomes" id="UP001162992">
    <property type="component" value="Chromosome 21"/>
</dbReference>
<protein>
    <submittedName>
        <fullName evidence="1">Uncharacterized protein</fullName>
    </submittedName>
</protein>
<reference evidence="2" key="1">
    <citation type="journal article" date="2024" name="Proc. Natl. Acad. Sci. U.S.A.">
        <title>Extraordinary preservation of gene collinearity over three hundred million years revealed in homosporous lycophytes.</title>
        <authorList>
            <person name="Li C."/>
            <person name="Wickell D."/>
            <person name="Kuo L.Y."/>
            <person name="Chen X."/>
            <person name="Nie B."/>
            <person name="Liao X."/>
            <person name="Peng D."/>
            <person name="Ji J."/>
            <person name="Jenkins J."/>
            <person name="Williams M."/>
            <person name="Shu S."/>
            <person name="Plott C."/>
            <person name="Barry K."/>
            <person name="Rajasekar S."/>
            <person name="Grimwood J."/>
            <person name="Han X."/>
            <person name="Sun S."/>
            <person name="Hou Z."/>
            <person name="He W."/>
            <person name="Dai G."/>
            <person name="Sun C."/>
            <person name="Schmutz J."/>
            <person name="Leebens-Mack J.H."/>
            <person name="Li F.W."/>
            <person name="Wang L."/>
        </authorList>
    </citation>
    <scope>NUCLEOTIDE SEQUENCE [LARGE SCALE GENOMIC DNA]</scope>
    <source>
        <strain evidence="2">cv. PW_Plant_1</strain>
    </source>
</reference>
<accession>A0ACC2ALS2</accession>
<comment type="caution">
    <text evidence="1">The sequence shown here is derived from an EMBL/GenBank/DDBJ whole genome shotgun (WGS) entry which is preliminary data.</text>
</comment>
<keyword evidence="2" id="KW-1185">Reference proteome</keyword>
<evidence type="ECO:0000313" key="1">
    <source>
        <dbReference type="EMBL" id="KAJ7518072.1"/>
    </source>
</evidence>
<proteinExistence type="predicted"/>
<evidence type="ECO:0000313" key="2">
    <source>
        <dbReference type="Proteomes" id="UP001162992"/>
    </source>
</evidence>
<organism evidence="1 2">
    <name type="scientific">Diphasiastrum complanatum</name>
    <name type="common">Issler's clubmoss</name>
    <name type="synonym">Lycopodium complanatum</name>
    <dbReference type="NCBI Taxonomy" id="34168"/>
    <lineage>
        <taxon>Eukaryota</taxon>
        <taxon>Viridiplantae</taxon>
        <taxon>Streptophyta</taxon>
        <taxon>Embryophyta</taxon>
        <taxon>Tracheophyta</taxon>
        <taxon>Lycopodiopsida</taxon>
        <taxon>Lycopodiales</taxon>
        <taxon>Lycopodiaceae</taxon>
        <taxon>Lycopodioideae</taxon>
        <taxon>Diphasiastrum</taxon>
    </lineage>
</organism>
<gene>
    <name evidence="1" type="ORF">O6H91_21G053500</name>
</gene>